<keyword evidence="3" id="KW-0269">Exonuclease</keyword>
<dbReference type="EMBL" id="MFUG01000015">
    <property type="protein sequence ID" value="OGI75849.1"/>
    <property type="molecule type" value="Genomic_DNA"/>
</dbReference>
<dbReference type="InterPro" id="IPR036397">
    <property type="entry name" value="RNaseH_sf"/>
</dbReference>
<dbReference type="SUPFAM" id="SSF53098">
    <property type="entry name" value="Ribonuclease H-like"/>
    <property type="match status" value="1"/>
</dbReference>
<protein>
    <recommendedName>
        <fullName evidence="4">Exonuclease domain-containing protein</fullName>
    </recommendedName>
</protein>
<evidence type="ECO:0000256" key="2">
    <source>
        <dbReference type="ARBA" id="ARBA00022801"/>
    </source>
</evidence>
<keyword evidence="2" id="KW-0378">Hydrolase</keyword>
<dbReference type="CDD" id="cd06127">
    <property type="entry name" value="DEDDh"/>
    <property type="match status" value="1"/>
</dbReference>
<evidence type="ECO:0000256" key="3">
    <source>
        <dbReference type="ARBA" id="ARBA00022839"/>
    </source>
</evidence>
<dbReference type="Gene3D" id="3.30.420.10">
    <property type="entry name" value="Ribonuclease H-like superfamily/Ribonuclease H"/>
    <property type="match status" value="1"/>
</dbReference>
<evidence type="ECO:0000313" key="6">
    <source>
        <dbReference type="Proteomes" id="UP000179275"/>
    </source>
</evidence>
<dbReference type="Proteomes" id="UP000179275">
    <property type="component" value="Unassembled WGS sequence"/>
</dbReference>
<comment type="caution">
    <text evidence="5">The sequence shown here is derived from an EMBL/GenBank/DDBJ whole genome shotgun (WGS) entry which is preliminary data.</text>
</comment>
<sequence>MRKQNLAFIDIETTGLNVLKHEIIEVGCVLATPDLEIIEEFELKIKPERIEDADPTSLKINHYDPSAWVFAYTLTQAMKILAKKVKDHVMVGQNVAFDSGFLEHAFAKTNIINGMHYHKLDTISIAWAKLHRSPDLEHFSLREMCVRFGIKNEHAHSALSDARATYLLYKKLMEL</sequence>
<organism evidence="5 6">
    <name type="scientific">Candidatus Nomurabacteria bacterium RIFCSPHIGHO2_02_FULL_42_19</name>
    <dbReference type="NCBI Taxonomy" id="1801756"/>
    <lineage>
        <taxon>Bacteria</taxon>
        <taxon>Candidatus Nomuraibacteriota</taxon>
    </lineage>
</organism>
<dbReference type="GO" id="GO:0003676">
    <property type="term" value="F:nucleic acid binding"/>
    <property type="evidence" value="ECO:0007669"/>
    <property type="project" value="InterPro"/>
</dbReference>
<evidence type="ECO:0000313" key="5">
    <source>
        <dbReference type="EMBL" id="OGI75849.1"/>
    </source>
</evidence>
<dbReference type="STRING" id="1801756.A3C67_02130"/>
<dbReference type="SMART" id="SM00479">
    <property type="entry name" value="EXOIII"/>
    <property type="match status" value="1"/>
</dbReference>
<reference evidence="5 6" key="1">
    <citation type="journal article" date="2016" name="Nat. Commun.">
        <title>Thousands of microbial genomes shed light on interconnected biogeochemical processes in an aquifer system.</title>
        <authorList>
            <person name="Anantharaman K."/>
            <person name="Brown C.T."/>
            <person name="Hug L.A."/>
            <person name="Sharon I."/>
            <person name="Castelle C.J."/>
            <person name="Probst A.J."/>
            <person name="Thomas B.C."/>
            <person name="Singh A."/>
            <person name="Wilkins M.J."/>
            <person name="Karaoz U."/>
            <person name="Brodie E.L."/>
            <person name="Williams K.H."/>
            <person name="Hubbard S.S."/>
            <person name="Banfield J.F."/>
        </authorList>
    </citation>
    <scope>NUCLEOTIDE SEQUENCE [LARGE SCALE GENOMIC DNA]</scope>
</reference>
<evidence type="ECO:0000259" key="4">
    <source>
        <dbReference type="SMART" id="SM00479"/>
    </source>
</evidence>
<accession>A0A1F6W1U1</accession>
<proteinExistence type="predicted"/>
<dbReference type="AlphaFoldDB" id="A0A1F6W1U1"/>
<dbReference type="Pfam" id="PF00929">
    <property type="entry name" value="RNase_T"/>
    <property type="match status" value="1"/>
</dbReference>
<evidence type="ECO:0000256" key="1">
    <source>
        <dbReference type="ARBA" id="ARBA00022722"/>
    </source>
</evidence>
<keyword evidence="1" id="KW-0540">Nuclease</keyword>
<feature type="domain" description="Exonuclease" evidence="4">
    <location>
        <begin position="5"/>
        <end position="175"/>
    </location>
</feature>
<name>A0A1F6W1U1_9BACT</name>
<gene>
    <name evidence="5" type="ORF">A3C67_02130</name>
</gene>
<dbReference type="InterPro" id="IPR012337">
    <property type="entry name" value="RNaseH-like_sf"/>
</dbReference>
<dbReference type="GO" id="GO:0008408">
    <property type="term" value="F:3'-5' exonuclease activity"/>
    <property type="evidence" value="ECO:0007669"/>
    <property type="project" value="TreeGrafter"/>
</dbReference>
<dbReference type="PANTHER" id="PTHR30231">
    <property type="entry name" value="DNA POLYMERASE III SUBUNIT EPSILON"/>
    <property type="match status" value="1"/>
</dbReference>
<dbReference type="InterPro" id="IPR013520">
    <property type="entry name" value="Ribonucl_H"/>
</dbReference>
<dbReference type="PANTHER" id="PTHR30231:SF4">
    <property type="entry name" value="PROTEIN NEN2"/>
    <property type="match status" value="1"/>
</dbReference>